<protein>
    <submittedName>
        <fullName evidence="3">Putative heat shock protein</fullName>
    </submittedName>
</protein>
<keyword evidence="1" id="KW-0472">Membrane</keyword>
<dbReference type="EMBL" id="LJSK01000403">
    <property type="protein sequence ID" value="KPI83277.1"/>
    <property type="molecule type" value="Genomic_DNA"/>
</dbReference>
<dbReference type="VEuPathDB" id="TriTrypDB:Lsey_0403_0040"/>
<keyword evidence="3" id="KW-0346">Stress response</keyword>
<accession>A0A0N0P358</accession>
<dbReference type="InterPro" id="IPR036869">
    <property type="entry name" value="J_dom_sf"/>
</dbReference>
<dbReference type="Proteomes" id="UP000038009">
    <property type="component" value="Unassembled WGS sequence"/>
</dbReference>
<evidence type="ECO:0000259" key="2">
    <source>
        <dbReference type="PROSITE" id="PS50076"/>
    </source>
</evidence>
<dbReference type="OrthoDB" id="273032at2759"/>
<organism evidence="3 4">
    <name type="scientific">Leptomonas seymouri</name>
    <dbReference type="NCBI Taxonomy" id="5684"/>
    <lineage>
        <taxon>Eukaryota</taxon>
        <taxon>Discoba</taxon>
        <taxon>Euglenozoa</taxon>
        <taxon>Kinetoplastea</taxon>
        <taxon>Metakinetoplastina</taxon>
        <taxon>Trypanosomatida</taxon>
        <taxon>Trypanosomatidae</taxon>
        <taxon>Leishmaniinae</taxon>
        <taxon>Leptomonas</taxon>
    </lineage>
</organism>
<dbReference type="SMART" id="SM00271">
    <property type="entry name" value="DnaJ"/>
    <property type="match status" value="1"/>
</dbReference>
<dbReference type="PROSITE" id="PS50076">
    <property type="entry name" value="DNAJ_2"/>
    <property type="match status" value="1"/>
</dbReference>
<evidence type="ECO:0000256" key="1">
    <source>
        <dbReference type="SAM" id="Phobius"/>
    </source>
</evidence>
<sequence>MLCDLIFSSSRRSAAVTATLVRYHWRSRCHYHSTWPTSFGLPTNSATVHLALLTSRRAAATTRADSGDDFSSGTAFTDADIIAAADWKSLQYEERLGFRGGDSITEARLKRHYYVLAKHFHPDTAASSPAGAASESATAATSAEAFHNVKEAYDAISATLKEGGGGFSGNSGNGWAGTSNGTTSSDFAGGFTYSDEARRRSQMRLLGEAVMLFIAMTVLLIYVVSRHNKSRMQSRYMWHLVWIFFMIQLFPRLLAAAIIFAAHSMYLLDNSALREQAAISLVVERNKTGCTVRLDGIRGEAVPHVVVQVTTTASQASAEGDEEEVSSTLTFDRGVTEFLLPPPAMPHAVYHIKAVDEERRLVLVDRSISALA</sequence>
<gene>
    <name evidence="3" type="ORF">ABL78_7691</name>
</gene>
<comment type="caution">
    <text evidence="3">The sequence shown here is derived from an EMBL/GenBank/DDBJ whole genome shotgun (WGS) entry which is preliminary data.</text>
</comment>
<keyword evidence="1" id="KW-1133">Transmembrane helix</keyword>
<dbReference type="SUPFAM" id="SSF46565">
    <property type="entry name" value="Chaperone J-domain"/>
    <property type="match status" value="1"/>
</dbReference>
<evidence type="ECO:0000313" key="4">
    <source>
        <dbReference type="Proteomes" id="UP000038009"/>
    </source>
</evidence>
<dbReference type="AlphaFoldDB" id="A0A0N0P358"/>
<name>A0A0N0P358_LEPSE</name>
<keyword evidence="1" id="KW-0812">Transmembrane</keyword>
<dbReference type="InterPro" id="IPR001623">
    <property type="entry name" value="DnaJ_domain"/>
</dbReference>
<keyword evidence="4" id="KW-1185">Reference proteome</keyword>
<dbReference type="OMA" id="LYACHSN"/>
<reference evidence="3 4" key="1">
    <citation type="journal article" date="2015" name="PLoS Pathog.">
        <title>Leptomonas seymouri: Adaptations to the Dixenous Life Cycle Analyzed by Genome Sequencing, Transcriptome Profiling and Co-infection with Leishmania donovani.</title>
        <authorList>
            <person name="Kraeva N."/>
            <person name="Butenko A."/>
            <person name="Hlavacova J."/>
            <person name="Kostygov A."/>
            <person name="Myskova J."/>
            <person name="Grybchuk D."/>
            <person name="Lestinova T."/>
            <person name="Votypka J."/>
            <person name="Volf P."/>
            <person name="Opperdoes F."/>
            <person name="Flegontov P."/>
            <person name="Lukes J."/>
            <person name="Yurchenko V."/>
        </authorList>
    </citation>
    <scope>NUCLEOTIDE SEQUENCE [LARGE SCALE GENOMIC DNA]</scope>
    <source>
        <strain evidence="3 4">ATCC 30220</strain>
    </source>
</reference>
<feature type="transmembrane region" description="Helical" evidence="1">
    <location>
        <begin position="236"/>
        <end position="262"/>
    </location>
</feature>
<evidence type="ECO:0000313" key="3">
    <source>
        <dbReference type="EMBL" id="KPI83277.1"/>
    </source>
</evidence>
<dbReference type="Gene3D" id="1.10.287.110">
    <property type="entry name" value="DnaJ domain"/>
    <property type="match status" value="1"/>
</dbReference>
<proteinExistence type="predicted"/>
<feature type="transmembrane region" description="Helical" evidence="1">
    <location>
        <begin position="205"/>
        <end position="224"/>
    </location>
</feature>
<feature type="domain" description="J" evidence="2">
    <location>
        <begin position="91"/>
        <end position="161"/>
    </location>
</feature>